<sequence length="68" mass="7968">MTYQHNKIKFCIFIPQNKALHIFISIVLKPLSTNTIFISYLKVEKLFSALFIKAMSQVDKKLNRSNHL</sequence>
<dbReference type="Proteomes" id="UP000230791">
    <property type="component" value="Unassembled WGS sequence"/>
</dbReference>
<reference evidence="1 2" key="1">
    <citation type="submission" date="2017-06" db="EMBL/GenBank/DDBJ databases">
        <title>Draft genome of Bartonella tribocorum C635.</title>
        <authorList>
            <person name="Hadjadj L."/>
            <person name="Jiyipong T."/>
            <person name="Diene S.M."/>
            <person name="Morand S."/>
            <person name="Rolain J.-M."/>
        </authorList>
    </citation>
    <scope>NUCLEOTIDE SEQUENCE [LARGE SCALE GENOMIC DNA]</scope>
    <source>
        <strain evidence="1 2">C635</strain>
    </source>
</reference>
<comment type="caution">
    <text evidence="1">The sequence shown here is derived from an EMBL/GenBank/DDBJ whole genome shotgun (WGS) entry which is preliminary data.</text>
</comment>
<gene>
    <name evidence="1" type="ORF">CEV08_04345</name>
</gene>
<name>A0A2M6UW18_9HYPH</name>
<evidence type="ECO:0000313" key="2">
    <source>
        <dbReference type="Proteomes" id="UP000230791"/>
    </source>
</evidence>
<dbReference type="EMBL" id="NJPP01000011">
    <property type="protein sequence ID" value="PIT70357.1"/>
    <property type="molecule type" value="Genomic_DNA"/>
</dbReference>
<dbReference type="AlphaFoldDB" id="A0A2M6UW18"/>
<organism evidence="1 2">
    <name type="scientific">Bartonella tribocorum</name>
    <dbReference type="NCBI Taxonomy" id="85701"/>
    <lineage>
        <taxon>Bacteria</taxon>
        <taxon>Pseudomonadati</taxon>
        <taxon>Pseudomonadota</taxon>
        <taxon>Alphaproteobacteria</taxon>
        <taxon>Hyphomicrobiales</taxon>
        <taxon>Bartonellaceae</taxon>
        <taxon>Bartonella</taxon>
    </lineage>
</organism>
<protein>
    <submittedName>
        <fullName evidence="1">Uncharacterized protein</fullName>
    </submittedName>
</protein>
<proteinExistence type="predicted"/>
<accession>A0A2M6UW18</accession>
<evidence type="ECO:0000313" key="1">
    <source>
        <dbReference type="EMBL" id="PIT70357.1"/>
    </source>
</evidence>